<protein>
    <recommendedName>
        <fullName evidence="3">DUF4240 domain-containing protein</fullName>
    </recommendedName>
</protein>
<organism evidence="1 2">
    <name type="scientific">Cellulomonas edaphi</name>
    <dbReference type="NCBI Taxonomy" id="3053468"/>
    <lineage>
        <taxon>Bacteria</taxon>
        <taxon>Bacillati</taxon>
        <taxon>Actinomycetota</taxon>
        <taxon>Actinomycetes</taxon>
        <taxon>Micrococcales</taxon>
        <taxon>Cellulomonadaceae</taxon>
        <taxon>Cellulomonas</taxon>
    </lineage>
</organism>
<accession>A0ABT7S5L2</accession>
<sequence length="142" mass="15886">MGSARRTAGTRAFWDVVRGWAGYGRTPEDDLADLARGVDLVLAVYALDDRTHRRYLLLGDHDEARASVEALIGPGPHRVFRTDRDAPPPVEPDFRIVEGVDGRGEDWRLAVPRVDLPVLRAALLSMWPRPDRRGLEATDPRP</sequence>
<dbReference type="EMBL" id="JAUCGR010000001">
    <property type="protein sequence ID" value="MDM7830269.1"/>
    <property type="molecule type" value="Genomic_DNA"/>
</dbReference>
<dbReference type="Proteomes" id="UP001321453">
    <property type="component" value="Unassembled WGS sequence"/>
</dbReference>
<evidence type="ECO:0000313" key="2">
    <source>
        <dbReference type="Proteomes" id="UP001321453"/>
    </source>
</evidence>
<proteinExistence type="predicted"/>
<comment type="caution">
    <text evidence="1">The sequence shown here is derived from an EMBL/GenBank/DDBJ whole genome shotgun (WGS) entry which is preliminary data.</text>
</comment>
<gene>
    <name evidence="1" type="ORF">QRT05_02895</name>
</gene>
<evidence type="ECO:0000313" key="1">
    <source>
        <dbReference type="EMBL" id="MDM7830269.1"/>
    </source>
</evidence>
<keyword evidence="2" id="KW-1185">Reference proteome</keyword>
<evidence type="ECO:0008006" key="3">
    <source>
        <dbReference type="Google" id="ProtNLM"/>
    </source>
</evidence>
<reference evidence="1 2" key="1">
    <citation type="submission" date="2023-06" db="EMBL/GenBank/DDBJ databases">
        <title>Cellulomonas sp. MW9 Whole genome sequence.</title>
        <authorList>
            <person name="Park S."/>
        </authorList>
    </citation>
    <scope>NUCLEOTIDE SEQUENCE [LARGE SCALE GENOMIC DNA]</scope>
    <source>
        <strain evidence="1 2">MW9</strain>
    </source>
</reference>
<dbReference type="RefSeq" id="WP_289445103.1">
    <property type="nucleotide sequence ID" value="NZ_JAUCGR010000001.1"/>
</dbReference>
<name>A0ABT7S5L2_9CELL</name>